<evidence type="ECO:0000313" key="1">
    <source>
        <dbReference type="EMBL" id="OOS25907.1"/>
    </source>
</evidence>
<reference evidence="1 2" key="1">
    <citation type="submission" date="2017-02" db="EMBL/GenBank/DDBJ databases">
        <title>Draft genome sequence of Moraxella pluranimalium CCUG 54913T type strain.</title>
        <authorList>
            <person name="Salva-Serra F."/>
            <person name="Engstrom-Jakobsson H."/>
            <person name="Thorell K."/>
            <person name="Jaen-Luchoro D."/>
            <person name="Gonzales-Siles L."/>
            <person name="Karlsson R."/>
            <person name="Yazdan S."/>
            <person name="Boulund F."/>
            <person name="Johnning A."/>
            <person name="Engstrand L."/>
            <person name="Kristiansson E."/>
            <person name="Moore E."/>
        </authorList>
    </citation>
    <scope>NUCLEOTIDE SEQUENCE [LARGE SCALE GENOMIC DNA]</scope>
    <source>
        <strain evidence="1 2">CCUG 54913</strain>
    </source>
</reference>
<sequence length="63" mass="7143">MDTAQIKCDFLWLGHSLLTVKGDDNQEVAEKIKARIIHEIKSLDKCFGCFQVVGRINQIKLLA</sequence>
<evidence type="ECO:0000313" key="2">
    <source>
        <dbReference type="Proteomes" id="UP000189800"/>
    </source>
</evidence>
<dbReference type="STRING" id="470453.B0680_00640"/>
<gene>
    <name evidence="1" type="ORF">B0680_00640</name>
</gene>
<protein>
    <submittedName>
        <fullName evidence="1">Uncharacterized protein</fullName>
    </submittedName>
</protein>
<accession>A0A1T0CUA0</accession>
<proteinExistence type="predicted"/>
<keyword evidence="2" id="KW-1185">Reference proteome</keyword>
<organism evidence="1 2">
    <name type="scientific">Moraxella pluranimalium</name>
    <dbReference type="NCBI Taxonomy" id="470453"/>
    <lineage>
        <taxon>Bacteria</taxon>
        <taxon>Pseudomonadati</taxon>
        <taxon>Pseudomonadota</taxon>
        <taxon>Gammaproteobacteria</taxon>
        <taxon>Moraxellales</taxon>
        <taxon>Moraxellaceae</taxon>
        <taxon>Moraxella</taxon>
    </lineage>
</organism>
<dbReference type="AlphaFoldDB" id="A0A1T0CUA0"/>
<comment type="caution">
    <text evidence="1">The sequence shown here is derived from an EMBL/GenBank/DDBJ whole genome shotgun (WGS) entry which is preliminary data.</text>
</comment>
<dbReference type="EMBL" id="MUYU01000005">
    <property type="protein sequence ID" value="OOS25907.1"/>
    <property type="molecule type" value="Genomic_DNA"/>
</dbReference>
<dbReference type="Proteomes" id="UP000189800">
    <property type="component" value="Unassembled WGS sequence"/>
</dbReference>
<name>A0A1T0CUA0_9GAMM</name>